<reference evidence="1 2" key="1">
    <citation type="submission" date="2023-11" db="EMBL/GenBank/DDBJ databases">
        <title>MicrobeMod: A computational toolkit for identifying prokaryotic methylation and restriction-modification with nanopore sequencing.</title>
        <authorList>
            <person name="Crits-Christoph A."/>
            <person name="Kang S.C."/>
            <person name="Lee H."/>
            <person name="Ostrov N."/>
        </authorList>
    </citation>
    <scope>NUCLEOTIDE SEQUENCE [LARGE SCALE GENOMIC DNA]</scope>
    <source>
        <strain evidence="1 2">ATCC 25935</strain>
    </source>
</reference>
<proteinExistence type="predicted"/>
<organism evidence="1 2">
    <name type="scientific">Duganella zoogloeoides</name>
    <dbReference type="NCBI Taxonomy" id="75659"/>
    <lineage>
        <taxon>Bacteria</taxon>
        <taxon>Pseudomonadati</taxon>
        <taxon>Pseudomonadota</taxon>
        <taxon>Betaproteobacteria</taxon>
        <taxon>Burkholderiales</taxon>
        <taxon>Oxalobacteraceae</taxon>
        <taxon>Telluria group</taxon>
        <taxon>Duganella</taxon>
    </lineage>
</organism>
<dbReference type="Proteomes" id="UP001326110">
    <property type="component" value="Chromosome"/>
</dbReference>
<protein>
    <submittedName>
        <fullName evidence="1">Uncharacterized protein</fullName>
    </submittedName>
</protein>
<gene>
    <name evidence="1" type="ORF">SR858_20125</name>
</gene>
<keyword evidence="2" id="KW-1185">Reference proteome</keyword>
<sequence>MSIPFPMWDYTPEYMPAGMSIGIGNEVSLSELMWFWLENGKAPDAAPDDRRQPLEHTAGVLEITSIAITTPMEKKWSDAAQAAVDAGSISIVKDKHHLMEITFDYGFSGLRHDFRPALPLVFNY</sequence>
<dbReference type="GeneID" id="43166800"/>
<name>A0ABZ0XUC4_9BURK</name>
<dbReference type="EMBL" id="CP140152">
    <property type="protein sequence ID" value="WQH03342.1"/>
    <property type="molecule type" value="Genomic_DNA"/>
</dbReference>
<evidence type="ECO:0000313" key="1">
    <source>
        <dbReference type="EMBL" id="WQH03342.1"/>
    </source>
</evidence>
<dbReference type="RefSeq" id="WP_154819928.1">
    <property type="nucleotide sequence ID" value="NZ_CP140152.1"/>
</dbReference>
<accession>A0ABZ0XUC4</accession>
<evidence type="ECO:0000313" key="2">
    <source>
        <dbReference type="Proteomes" id="UP001326110"/>
    </source>
</evidence>